<sequence length="119" mass="13070">MHANRIGGLAIMAILASLTGCRQPVQDTATLQAIEREAKALAAQTPASQQFVPKSRWPHHIAQLDPMSVTISPDGVDILTKPYFDGGWGYFITLDSRKGPPSGPHFSKIGHDIYWYQPD</sequence>
<organism evidence="1 2">
    <name type="scientific">Sphingobium yanoikuyae</name>
    <name type="common">Sphingomonas yanoikuyae</name>
    <dbReference type="NCBI Taxonomy" id="13690"/>
    <lineage>
        <taxon>Bacteria</taxon>
        <taxon>Pseudomonadati</taxon>
        <taxon>Pseudomonadota</taxon>
        <taxon>Alphaproteobacteria</taxon>
        <taxon>Sphingomonadales</taxon>
        <taxon>Sphingomonadaceae</taxon>
        <taxon>Sphingobium</taxon>
    </lineage>
</organism>
<protein>
    <submittedName>
        <fullName evidence="1">Uncharacterized protein</fullName>
    </submittedName>
</protein>
<accession>A0A085K0W4</accession>
<dbReference type="AlphaFoldDB" id="A0A085K0W4"/>
<dbReference type="PROSITE" id="PS51257">
    <property type="entry name" value="PROKAR_LIPOPROTEIN"/>
    <property type="match status" value="1"/>
</dbReference>
<evidence type="ECO:0000313" key="2">
    <source>
        <dbReference type="Proteomes" id="UP000280708"/>
    </source>
</evidence>
<evidence type="ECO:0000313" key="1">
    <source>
        <dbReference type="EMBL" id="AYO76793.1"/>
    </source>
</evidence>
<dbReference type="RefSeq" id="WP_037511745.1">
    <property type="nucleotide sequence ID" value="NZ_CP033230.1"/>
</dbReference>
<name>A0A085K0W4_SPHYA</name>
<dbReference type="EMBL" id="CP033230">
    <property type="protein sequence ID" value="AYO76793.1"/>
    <property type="molecule type" value="Genomic_DNA"/>
</dbReference>
<proteinExistence type="predicted"/>
<gene>
    <name evidence="1" type="ORF">EBF16_07475</name>
</gene>
<dbReference type="Proteomes" id="UP000280708">
    <property type="component" value="Chromosome"/>
</dbReference>
<reference evidence="1 2" key="1">
    <citation type="submission" date="2018-10" db="EMBL/GenBank/DDBJ databases">
        <title>Characterization and genome analysis of a novel bacterium Sphingobium yanoikuyae SJTF8 capable of degrading PAHs.</title>
        <authorList>
            <person name="Yin C."/>
            <person name="Xiong W."/>
            <person name="Liang R."/>
        </authorList>
    </citation>
    <scope>NUCLEOTIDE SEQUENCE [LARGE SCALE GENOMIC DNA]</scope>
    <source>
        <strain evidence="1 2">SJTF8</strain>
    </source>
</reference>